<dbReference type="Proteomes" id="UP000000657">
    <property type="component" value="Chromosome"/>
</dbReference>
<dbReference type="InterPro" id="IPR029058">
    <property type="entry name" value="AB_hydrolase_fold"/>
</dbReference>
<keyword evidence="3" id="KW-0808">Transferase</keyword>
<feature type="region of interest" description="Disordered" evidence="1">
    <location>
        <begin position="1"/>
        <end position="21"/>
    </location>
</feature>
<dbReference type="EMBL" id="CT573213">
    <property type="protein sequence ID" value="CAJ61762.1"/>
    <property type="molecule type" value="Genomic_DNA"/>
</dbReference>
<sequence length="287" mass="28936">MSGTSTAGPGAPSHPAESHAHVRGAELAYTDAGAGPLTVYAHGLTQSRASEAASGLFDWAPVVAAGRRLVRYDARGHGRSTGDPVPAQYTYSQLAEDLLALLDQLAGPAPVAGIGSSMGTATLLHAAVAAPGRFDRLVLTAPPTAWATRPAQADLYRRGADLVETRGPALFAELAAGAPVPPVFADVPGYPPAPDVSEKLFPSVLRGAADSDLPAEQALATIDIPVLILPWAGDPGHPVSTAERLAALIDGAQLQVAETGAQLASWGALAADFLGSGRGAGRGAGSA</sequence>
<keyword evidence="3" id="KW-0012">Acyltransferase</keyword>
<gene>
    <name evidence="3" type="ordered locus">FRAAL3118</name>
</gene>
<feature type="domain" description="AB hydrolase-1" evidence="2">
    <location>
        <begin position="39"/>
        <end position="156"/>
    </location>
</feature>
<evidence type="ECO:0000313" key="4">
    <source>
        <dbReference type="Proteomes" id="UP000000657"/>
    </source>
</evidence>
<dbReference type="InterPro" id="IPR000073">
    <property type="entry name" value="AB_hydrolase_1"/>
</dbReference>
<protein>
    <submittedName>
        <fullName evidence="3">Predicted hydrolase or acyltransferase (Alpha/beta hydrolase superfamily)</fullName>
    </submittedName>
</protein>
<organism evidence="3 4">
    <name type="scientific">Frankia alni (strain DSM 45986 / CECT 9034 / ACN14a)</name>
    <dbReference type="NCBI Taxonomy" id="326424"/>
    <lineage>
        <taxon>Bacteria</taxon>
        <taxon>Bacillati</taxon>
        <taxon>Actinomycetota</taxon>
        <taxon>Actinomycetes</taxon>
        <taxon>Frankiales</taxon>
        <taxon>Frankiaceae</taxon>
        <taxon>Frankia</taxon>
    </lineage>
</organism>
<dbReference type="RefSeq" id="WP_011604267.1">
    <property type="nucleotide sequence ID" value="NC_008278.1"/>
</dbReference>
<dbReference type="SUPFAM" id="SSF53474">
    <property type="entry name" value="alpha/beta-Hydrolases"/>
    <property type="match status" value="1"/>
</dbReference>
<dbReference type="HOGENOM" id="CLU_084723_0_0_11"/>
<name>Q0RL43_FRAAA</name>
<dbReference type="PANTHER" id="PTHR43433:SF5">
    <property type="entry name" value="AB HYDROLASE-1 DOMAIN-CONTAINING PROTEIN"/>
    <property type="match status" value="1"/>
</dbReference>
<dbReference type="OrthoDB" id="495620at2"/>
<dbReference type="GO" id="GO:0016746">
    <property type="term" value="F:acyltransferase activity"/>
    <property type="evidence" value="ECO:0007669"/>
    <property type="project" value="UniProtKB-KW"/>
</dbReference>
<dbReference type="Pfam" id="PF00561">
    <property type="entry name" value="Abhydrolase_1"/>
    <property type="match status" value="1"/>
</dbReference>
<dbReference type="eggNOG" id="COG1073">
    <property type="taxonomic scope" value="Bacteria"/>
</dbReference>
<dbReference type="ESTHER" id="fraaa-q0rl43">
    <property type="family name" value="6_AlphaBeta_hydrolase"/>
</dbReference>
<keyword evidence="4" id="KW-1185">Reference proteome</keyword>
<evidence type="ECO:0000259" key="2">
    <source>
        <dbReference type="Pfam" id="PF00561"/>
    </source>
</evidence>
<dbReference type="GO" id="GO:0016787">
    <property type="term" value="F:hydrolase activity"/>
    <property type="evidence" value="ECO:0007669"/>
    <property type="project" value="UniProtKB-KW"/>
</dbReference>
<proteinExistence type="predicted"/>
<keyword evidence="3" id="KW-0378">Hydrolase</keyword>
<dbReference type="InterPro" id="IPR050471">
    <property type="entry name" value="AB_hydrolase"/>
</dbReference>
<dbReference type="STRING" id="326424.FRAAL3118"/>
<dbReference type="KEGG" id="fal:FRAAL3118"/>
<accession>Q0RL43</accession>
<dbReference type="Gene3D" id="3.40.50.1820">
    <property type="entry name" value="alpha/beta hydrolase"/>
    <property type="match status" value="1"/>
</dbReference>
<dbReference type="AlphaFoldDB" id="Q0RL43"/>
<evidence type="ECO:0000256" key="1">
    <source>
        <dbReference type="SAM" id="MobiDB-lite"/>
    </source>
</evidence>
<dbReference type="PANTHER" id="PTHR43433">
    <property type="entry name" value="HYDROLASE, ALPHA/BETA FOLD FAMILY PROTEIN"/>
    <property type="match status" value="1"/>
</dbReference>
<evidence type="ECO:0000313" key="3">
    <source>
        <dbReference type="EMBL" id="CAJ61762.1"/>
    </source>
</evidence>
<reference evidence="3 4" key="1">
    <citation type="journal article" date="2007" name="Genome Res.">
        <title>Genome characteristics of facultatively symbiotic Frankia sp. strains reflect host range and host plant biogeography.</title>
        <authorList>
            <person name="Normand P."/>
            <person name="Lapierre P."/>
            <person name="Tisa L.S."/>
            <person name="Gogarten J.P."/>
            <person name="Alloisio N."/>
            <person name="Bagnarol E."/>
            <person name="Bassi C.A."/>
            <person name="Berry A.M."/>
            <person name="Bickhart D.M."/>
            <person name="Choisne N."/>
            <person name="Couloux A."/>
            <person name="Cournoyer B."/>
            <person name="Cruveiller S."/>
            <person name="Daubin V."/>
            <person name="Demange N."/>
            <person name="Francino M.P."/>
            <person name="Goltsman E."/>
            <person name="Huang Y."/>
            <person name="Kopp O.R."/>
            <person name="Labarre L."/>
            <person name="Lapidus A."/>
            <person name="Lavire C."/>
            <person name="Marechal J."/>
            <person name="Martinez M."/>
            <person name="Mastronunzio J.E."/>
            <person name="Mullin B.C."/>
            <person name="Niemann J."/>
            <person name="Pujic P."/>
            <person name="Rawnsley T."/>
            <person name="Rouy Z."/>
            <person name="Schenowitz C."/>
            <person name="Sellstedt A."/>
            <person name="Tavares F."/>
            <person name="Tomkins J.P."/>
            <person name="Vallenet D."/>
            <person name="Valverde C."/>
            <person name="Wall L.G."/>
            <person name="Wang Y."/>
            <person name="Medigue C."/>
            <person name="Benson D.R."/>
        </authorList>
    </citation>
    <scope>NUCLEOTIDE SEQUENCE [LARGE SCALE GENOMIC DNA]</scope>
    <source>
        <strain evidence="4">DSM 45986 / CECT 9034 / ACN14a</strain>
    </source>
</reference>